<evidence type="ECO:0000313" key="11">
    <source>
        <dbReference type="Proteomes" id="UP000230069"/>
    </source>
</evidence>
<comment type="catalytic activity">
    <reaction evidence="8">
        <text>L-cysteinyl-[protein] + hexadecanoyl-CoA = S-hexadecanoyl-L-cysteinyl-[protein] + CoA</text>
        <dbReference type="Rhea" id="RHEA:36683"/>
        <dbReference type="Rhea" id="RHEA-COMP:10131"/>
        <dbReference type="Rhea" id="RHEA-COMP:11032"/>
        <dbReference type="ChEBI" id="CHEBI:29950"/>
        <dbReference type="ChEBI" id="CHEBI:57287"/>
        <dbReference type="ChEBI" id="CHEBI:57379"/>
        <dbReference type="ChEBI" id="CHEBI:74151"/>
        <dbReference type="EC" id="2.3.1.225"/>
    </reaction>
</comment>
<dbReference type="EC" id="2.3.1.225" evidence="8"/>
<feature type="transmembrane region" description="Helical" evidence="8">
    <location>
        <begin position="99"/>
        <end position="120"/>
    </location>
</feature>
<sequence>MLARLGFWRNKFASSSIISFIFVTISQFSLTLIPHYFSSFSFLAQLSLSALLLLAISGLGKACRLFLLRVHALAPAFVFFNILFIWGVHVTVIRKEIALLWNIVFNAECILLIFGLYSIVYGDPGLVAYKEGELLQNEFSDIKSDTEDHRSLKVDPFCEQHIPKFISQNSLPMTRIRYCKYCRAYIRGFDHHCPAFGNCIGKNNHLLFMALLVGFVMVEASYIACSTQFVRKFEIGDEVMLESTLFGNLAISTRLFSTLQVLWQVLFLFWHLYCICVNIKTDEWMNWNKYPEFQNLPWFQPEQSNLQPSFTNPYDKGVLLNIKEFLSLKE</sequence>
<dbReference type="Pfam" id="PF01529">
    <property type="entry name" value="DHHC"/>
    <property type="match status" value="1"/>
</dbReference>
<protein>
    <recommendedName>
        <fullName evidence="8">S-acyltransferase</fullName>
        <ecNumber evidence="8">2.3.1.225</ecNumber>
    </recommendedName>
    <alternativeName>
        <fullName evidence="8">Palmitoyltransferase</fullName>
    </alternativeName>
</protein>
<name>A0A2G5C693_AQUCA</name>
<dbReference type="GO" id="GO:0016020">
    <property type="term" value="C:membrane"/>
    <property type="evidence" value="ECO:0007669"/>
    <property type="project" value="UniProtKB-SubCell"/>
</dbReference>
<gene>
    <name evidence="10" type="ORF">AQUCO_08900029v1</name>
</gene>
<dbReference type="PANTHER" id="PTHR22883:SF127">
    <property type="entry name" value="ZDHHC-TYPE PALMITOYLTRANSFERASE 3-RELATED"/>
    <property type="match status" value="1"/>
</dbReference>
<dbReference type="OrthoDB" id="331948at2759"/>
<feature type="domain" description="Palmitoyltransferase DHHC" evidence="9">
    <location>
        <begin position="173"/>
        <end position="288"/>
    </location>
</feature>
<dbReference type="GO" id="GO:0005783">
    <property type="term" value="C:endoplasmic reticulum"/>
    <property type="evidence" value="ECO:0007669"/>
    <property type="project" value="TreeGrafter"/>
</dbReference>
<feature type="transmembrane region" description="Helical" evidence="8">
    <location>
        <begin position="72"/>
        <end position="93"/>
    </location>
</feature>
<dbReference type="PROSITE" id="PS50216">
    <property type="entry name" value="DHHC"/>
    <property type="match status" value="1"/>
</dbReference>
<comment type="similarity">
    <text evidence="2 8">Belongs to the DHHC palmitoyltransferase family.</text>
</comment>
<comment type="subcellular location">
    <subcellularLocation>
        <location evidence="1">Membrane</location>
        <topology evidence="1">Multi-pass membrane protein</topology>
    </subcellularLocation>
</comment>
<keyword evidence="3 8" id="KW-0808">Transferase</keyword>
<comment type="domain">
    <text evidence="8">The DHHC domain is required for palmitoyltransferase activity.</text>
</comment>
<evidence type="ECO:0000256" key="3">
    <source>
        <dbReference type="ARBA" id="ARBA00022679"/>
    </source>
</evidence>
<keyword evidence="7 8" id="KW-0012">Acyltransferase</keyword>
<evidence type="ECO:0000256" key="6">
    <source>
        <dbReference type="ARBA" id="ARBA00023136"/>
    </source>
</evidence>
<dbReference type="InterPro" id="IPR039859">
    <property type="entry name" value="PFA4/ZDH16/20/ERF2-like"/>
</dbReference>
<evidence type="ECO:0000256" key="2">
    <source>
        <dbReference type="ARBA" id="ARBA00008574"/>
    </source>
</evidence>
<keyword evidence="5 8" id="KW-1133">Transmembrane helix</keyword>
<dbReference type="InParanoid" id="A0A2G5C693"/>
<keyword evidence="4 8" id="KW-0812">Transmembrane</keyword>
<dbReference type="Proteomes" id="UP000230069">
    <property type="component" value="Unassembled WGS sequence"/>
</dbReference>
<feature type="transmembrane region" description="Helical" evidence="8">
    <location>
        <begin position="12"/>
        <end position="33"/>
    </location>
</feature>
<organism evidence="10 11">
    <name type="scientific">Aquilegia coerulea</name>
    <name type="common">Rocky mountain columbine</name>
    <dbReference type="NCBI Taxonomy" id="218851"/>
    <lineage>
        <taxon>Eukaryota</taxon>
        <taxon>Viridiplantae</taxon>
        <taxon>Streptophyta</taxon>
        <taxon>Embryophyta</taxon>
        <taxon>Tracheophyta</taxon>
        <taxon>Spermatophyta</taxon>
        <taxon>Magnoliopsida</taxon>
        <taxon>Ranunculales</taxon>
        <taxon>Ranunculaceae</taxon>
        <taxon>Thalictroideae</taxon>
        <taxon>Aquilegia</taxon>
    </lineage>
</organism>
<reference evidence="10 11" key="1">
    <citation type="submission" date="2017-09" db="EMBL/GenBank/DDBJ databases">
        <title>WGS assembly of Aquilegia coerulea Goldsmith.</title>
        <authorList>
            <person name="Hodges S."/>
            <person name="Kramer E."/>
            <person name="Nordborg M."/>
            <person name="Tomkins J."/>
            <person name="Borevitz J."/>
            <person name="Derieg N."/>
            <person name="Yan J."/>
            <person name="Mihaltcheva S."/>
            <person name="Hayes R.D."/>
            <person name="Rokhsar D."/>
        </authorList>
    </citation>
    <scope>NUCLEOTIDE SEQUENCE [LARGE SCALE GENOMIC DNA]</scope>
    <source>
        <strain evidence="11">cv. Goldsmith</strain>
    </source>
</reference>
<evidence type="ECO:0000256" key="7">
    <source>
        <dbReference type="ARBA" id="ARBA00023315"/>
    </source>
</evidence>
<dbReference type="GO" id="GO:0006612">
    <property type="term" value="P:protein targeting to membrane"/>
    <property type="evidence" value="ECO:0007669"/>
    <property type="project" value="TreeGrafter"/>
</dbReference>
<feature type="transmembrane region" description="Helical" evidence="8">
    <location>
        <begin position="39"/>
        <end position="60"/>
    </location>
</feature>
<feature type="transmembrane region" description="Helical" evidence="8">
    <location>
        <begin position="206"/>
        <end position="224"/>
    </location>
</feature>
<evidence type="ECO:0000256" key="8">
    <source>
        <dbReference type="RuleBase" id="RU079119"/>
    </source>
</evidence>
<evidence type="ECO:0000256" key="4">
    <source>
        <dbReference type="ARBA" id="ARBA00022692"/>
    </source>
</evidence>
<dbReference type="InterPro" id="IPR001594">
    <property type="entry name" value="Palmitoyltrfase_DHHC"/>
</dbReference>
<evidence type="ECO:0000313" key="10">
    <source>
        <dbReference type="EMBL" id="PIA26786.1"/>
    </source>
</evidence>
<proteinExistence type="inferred from homology"/>
<dbReference type="AlphaFoldDB" id="A0A2G5C693"/>
<dbReference type="PANTHER" id="PTHR22883">
    <property type="entry name" value="ZINC FINGER DHHC DOMAIN CONTAINING PROTEIN"/>
    <property type="match status" value="1"/>
</dbReference>
<dbReference type="GO" id="GO:0005794">
    <property type="term" value="C:Golgi apparatus"/>
    <property type="evidence" value="ECO:0007669"/>
    <property type="project" value="TreeGrafter"/>
</dbReference>
<evidence type="ECO:0000259" key="9">
    <source>
        <dbReference type="Pfam" id="PF01529"/>
    </source>
</evidence>
<keyword evidence="11" id="KW-1185">Reference proteome</keyword>
<accession>A0A2G5C693</accession>
<evidence type="ECO:0000256" key="5">
    <source>
        <dbReference type="ARBA" id="ARBA00022989"/>
    </source>
</evidence>
<feature type="transmembrane region" description="Helical" evidence="8">
    <location>
        <begin position="261"/>
        <end position="279"/>
    </location>
</feature>
<keyword evidence="6 8" id="KW-0472">Membrane</keyword>
<dbReference type="EMBL" id="KZ305106">
    <property type="protein sequence ID" value="PIA26786.1"/>
    <property type="molecule type" value="Genomic_DNA"/>
</dbReference>
<evidence type="ECO:0000256" key="1">
    <source>
        <dbReference type="ARBA" id="ARBA00004141"/>
    </source>
</evidence>
<dbReference type="GO" id="GO:0019706">
    <property type="term" value="F:protein-cysteine S-palmitoyltransferase activity"/>
    <property type="evidence" value="ECO:0007669"/>
    <property type="project" value="UniProtKB-EC"/>
</dbReference>
<dbReference type="STRING" id="218851.A0A2G5C693"/>